<evidence type="ECO:0000313" key="1">
    <source>
        <dbReference type="EMBL" id="KOM43549.1"/>
    </source>
</evidence>
<evidence type="ECO:0000313" key="2">
    <source>
        <dbReference type="Proteomes" id="UP000053144"/>
    </source>
</evidence>
<protein>
    <submittedName>
        <fullName evidence="1">Uncharacterized protein</fullName>
    </submittedName>
</protein>
<sequence>MEEPTTQNTKLIQRKGELTEEKDALATQLEEANNEVFNEHQAGFQKALTQAAFFYKILLNEDNFDVYKDIYHDQLVNIQDISNEDAKEELDAGLLLKTG</sequence>
<reference evidence="2" key="1">
    <citation type="journal article" date="2015" name="Proc. Natl. Acad. Sci. U.S.A.">
        <title>Genome sequencing of adzuki bean (Vigna angularis) provides insight into high starch and low fat accumulation and domestication.</title>
        <authorList>
            <person name="Yang K."/>
            <person name="Tian Z."/>
            <person name="Chen C."/>
            <person name="Luo L."/>
            <person name="Zhao B."/>
            <person name="Wang Z."/>
            <person name="Yu L."/>
            <person name="Li Y."/>
            <person name="Sun Y."/>
            <person name="Li W."/>
            <person name="Chen Y."/>
            <person name="Li Y."/>
            <person name="Zhang Y."/>
            <person name="Ai D."/>
            <person name="Zhao J."/>
            <person name="Shang C."/>
            <person name="Ma Y."/>
            <person name="Wu B."/>
            <person name="Wang M."/>
            <person name="Gao L."/>
            <person name="Sun D."/>
            <person name="Zhang P."/>
            <person name="Guo F."/>
            <person name="Wang W."/>
            <person name="Li Y."/>
            <person name="Wang J."/>
            <person name="Varshney R.K."/>
            <person name="Wang J."/>
            <person name="Ling H.Q."/>
            <person name="Wan P."/>
        </authorList>
    </citation>
    <scope>NUCLEOTIDE SEQUENCE</scope>
    <source>
        <strain evidence="2">cv. Jingnong 6</strain>
    </source>
</reference>
<name>A0A0L9ULW5_PHAAN</name>
<dbReference type="Gramene" id="KOM43549">
    <property type="protein sequence ID" value="KOM43549"/>
    <property type="gene ID" value="LR48_Vigan05g115300"/>
</dbReference>
<proteinExistence type="predicted"/>
<accession>A0A0L9ULW5</accession>
<gene>
    <name evidence="1" type="ORF">LR48_Vigan05g115300</name>
</gene>
<dbReference type="EMBL" id="CM003375">
    <property type="protein sequence ID" value="KOM43549.1"/>
    <property type="molecule type" value="Genomic_DNA"/>
</dbReference>
<organism evidence="1 2">
    <name type="scientific">Phaseolus angularis</name>
    <name type="common">Azuki bean</name>
    <name type="synonym">Vigna angularis</name>
    <dbReference type="NCBI Taxonomy" id="3914"/>
    <lineage>
        <taxon>Eukaryota</taxon>
        <taxon>Viridiplantae</taxon>
        <taxon>Streptophyta</taxon>
        <taxon>Embryophyta</taxon>
        <taxon>Tracheophyta</taxon>
        <taxon>Spermatophyta</taxon>
        <taxon>Magnoliopsida</taxon>
        <taxon>eudicotyledons</taxon>
        <taxon>Gunneridae</taxon>
        <taxon>Pentapetalae</taxon>
        <taxon>rosids</taxon>
        <taxon>fabids</taxon>
        <taxon>Fabales</taxon>
        <taxon>Fabaceae</taxon>
        <taxon>Papilionoideae</taxon>
        <taxon>50 kb inversion clade</taxon>
        <taxon>NPAAA clade</taxon>
        <taxon>indigoferoid/millettioid clade</taxon>
        <taxon>Phaseoleae</taxon>
        <taxon>Vigna</taxon>
    </lineage>
</organism>
<dbReference type="AlphaFoldDB" id="A0A0L9ULW5"/>
<dbReference type="Proteomes" id="UP000053144">
    <property type="component" value="Chromosome 5"/>
</dbReference>